<protein>
    <submittedName>
        <fullName evidence="2">Uncharacterized protein</fullName>
    </submittedName>
</protein>
<sequence length="257" mass="27960">MSNPLTFVVVDSDRSESESDGGMQLDADLDNVDGDPMESSDGDSLEGESIPVPRWAPLRDRIPTPHAQNPHDSVFARPQQDELTAWEEAARARATFSDEKFGALSVLKSSELLMTYALANKETIPQTRRRFMAKYLEPDYPEKAEELYSPRIYIAPDGKGGEGSLISGRVKEYIGDVEEHGWRKPGHLRAAEARRVRGLPVEKSGSVSGSASGSRSGSRVASPGRRSSGRGVGLERRGERSVSGSPFGVGVDEDEDL</sequence>
<evidence type="ECO:0000313" key="2">
    <source>
        <dbReference type="EMBL" id="KAJ5123923.1"/>
    </source>
</evidence>
<dbReference type="Proteomes" id="UP001149079">
    <property type="component" value="Unassembled WGS sequence"/>
</dbReference>
<dbReference type="GeneID" id="81407662"/>
<dbReference type="EMBL" id="JAPQKL010000006">
    <property type="protein sequence ID" value="KAJ5123923.1"/>
    <property type="molecule type" value="Genomic_DNA"/>
</dbReference>
<proteinExistence type="predicted"/>
<reference evidence="2" key="1">
    <citation type="submission" date="2022-11" db="EMBL/GenBank/DDBJ databases">
        <authorList>
            <person name="Petersen C."/>
        </authorList>
    </citation>
    <scope>NUCLEOTIDE SEQUENCE</scope>
    <source>
        <strain evidence="2">IBT 22155</strain>
    </source>
</reference>
<accession>A0A9W9KX68</accession>
<dbReference type="AlphaFoldDB" id="A0A9W9KX68"/>
<dbReference type="OrthoDB" id="4171340at2759"/>
<name>A0A9W9KX68_9EURO</name>
<evidence type="ECO:0000256" key="1">
    <source>
        <dbReference type="SAM" id="MobiDB-lite"/>
    </source>
</evidence>
<feature type="compositionally biased region" description="Acidic residues" evidence="1">
    <location>
        <begin position="27"/>
        <end position="46"/>
    </location>
</feature>
<evidence type="ECO:0000313" key="3">
    <source>
        <dbReference type="Proteomes" id="UP001149079"/>
    </source>
</evidence>
<feature type="compositionally biased region" description="Low complexity" evidence="1">
    <location>
        <begin position="204"/>
        <end position="226"/>
    </location>
</feature>
<organism evidence="2 3">
    <name type="scientific">Penicillium bovifimosum</name>
    <dbReference type="NCBI Taxonomy" id="126998"/>
    <lineage>
        <taxon>Eukaryota</taxon>
        <taxon>Fungi</taxon>
        <taxon>Dikarya</taxon>
        <taxon>Ascomycota</taxon>
        <taxon>Pezizomycotina</taxon>
        <taxon>Eurotiomycetes</taxon>
        <taxon>Eurotiomycetidae</taxon>
        <taxon>Eurotiales</taxon>
        <taxon>Aspergillaceae</taxon>
        <taxon>Penicillium</taxon>
    </lineage>
</organism>
<gene>
    <name evidence="2" type="ORF">N7515_007748</name>
</gene>
<feature type="region of interest" description="Disordered" evidence="1">
    <location>
        <begin position="1"/>
        <end position="76"/>
    </location>
</feature>
<keyword evidence="3" id="KW-1185">Reference proteome</keyword>
<reference evidence="2" key="2">
    <citation type="journal article" date="2023" name="IMA Fungus">
        <title>Comparative genomic study of the Penicillium genus elucidates a diverse pangenome and 15 lateral gene transfer events.</title>
        <authorList>
            <person name="Petersen C."/>
            <person name="Sorensen T."/>
            <person name="Nielsen M.R."/>
            <person name="Sondergaard T.E."/>
            <person name="Sorensen J.L."/>
            <person name="Fitzpatrick D.A."/>
            <person name="Frisvad J.C."/>
            <person name="Nielsen K.L."/>
        </authorList>
    </citation>
    <scope>NUCLEOTIDE SEQUENCE</scope>
    <source>
        <strain evidence="2">IBT 22155</strain>
    </source>
</reference>
<comment type="caution">
    <text evidence="2">The sequence shown here is derived from an EMBL/GenBank/DDBJ whole genome shotgun (WGS) entry which is preliminary data.</text>
</comment>
<feature type="region of interest" description="Disordered" evidence="1">
    <location>
        <begin position="184"/>
        <end position="257"/>
    </location>
</feature>
<dbReference type="RefSeq" id="XP_056518322.1">
    <property type="nucleotide sequence ID" value="XM_056668492.1"/>
</dbReference>